<evidence type="ECO:0000313" key="1">
    <source>
        <dbReference type="EMBL" id="KAJ9125813.1"/>
    </source>
</evidence>
<keyword evidence="2" id="KW-1185">Reference proteome</keyword>
<comment type="caution">
    <text evidence="1">The sequence shown here is derived from an EMBL/GenBank/DDBJ whole genome shotgun (WGS) entry which is preliminary data.</text>
</comment>
<gene>
    <name evidence="1" type="ORF">QFC24_002597</name>
</gene>
<proteinExistence type="predicted"/>
<sequence length="377" mass="41496">MASRGEGGGNMELDHDNAYYEAEGVQPEDEEYITSSGESSSQTSTLTWITWFTTLPGHDYYCEVEESYIEDDFNLTGLSAQVPFWKEALEMVLDVEPEESSLTIPDVSIIESSAELLYGLVHQRYIITKAGLQAMLEKYESGSFGSCPRYNCQSTFVLPCGRSDQPGLDTVKLYCPNCNDIYTPPSSKYQNVDGAFFGTSFPTLFFQTYPEFLSIPFKWHDNGDKSSGSDLKDPTVFDYQSSTFPRNPNPHGGTRVPVGKVYEPRIYGFKVSERARSGPRMGWLRDRPVTYSELDKVDWKGRWIGDGTAASFASGAGAFGPPGSTSGGGAPGVASVDRPKVGKGKLFEEEELKENDEEDVSEEEEIKETAAAAVPAS</sequence>
<accession>A0ACC2XP76</accession>
<dbReference type="Proteomes" id="UP001234202">
    <property type="component" value="Unassembled WGS sequence"/>
</dbReference>
<organism evidence="1 2">
    <name type="scientific">Naganishia onofrii</name>
    <dbReference type="NCBI Taxonomy" id="1851511"/>
    <lineage>
        <taxon>Eukaryota</taxon>
        <taxon>Fungi</taxon>
        <taxon>Dikarya</taxon>
        <taxon>Basidiomycota</taxon>
        <taxon>Agaricomycotina</taxon>
        <taxon>Tremellomycetes</taxon>
        <taxon>Filobasidiales</taxon>
        <taxon>Filobasidiaceae</taxon>
        <taxon>Naganishia</taxon>
    </lineage>
</organism>
<evidence type="ECO:0000313" key="2">
    <source>
        <dbReference type="Proteomes" id="UP001234202"/>
    </source>
</evidence>
<reference evidence="1" key="1">
    <citation type="submission" date="2023-04" db="EMBL/GenBank/DDBJ databases">
        <title>Draft Genome sequencing of Naganishia species isolated from polar environments using Oxford Nanopore Technology.</title>
        <authorList>
            <person name="Leo P."/>
            <person name="Venkateswaran K."/>
        </authorList>
    </citation>
    <scope>NUCLEOTIDE SEQUENCE</scope>
    <source>
        <strain evidence="1">DBVPG 5303</strain>
    </source>
</reference>
<protein>
    <submittedName>
        <fullName evidence="1">Uncharacterized protein</fullName>
    </submittedName>
</protein>
<name>A0ACC2XP76_9TREE</name>
<dbReference type="EMBL" id="JASBWV010000007">
    <property type="protein sequence ID" value="KAJ9125813.1"/>
    <property type="molecule type" value="Genomic_DNA"/>
</dbReference>